<dbReference type="RefSeq" id="WP_119341739.1">
    <property type="nucleotide sequence ID" value="NZ_BJXL01000203.1"/>
</dbReference>
<evidence type="ECO:0000256" key="6">
    <source>
        <dbReference type="SAM" id="Phobius"/>
    </source>
</evidence>
<reference evidence="8 9" key="1">
    <citation type="submission" date="2019-07" db="EMBL/GenBank/DDBJ databases">
        <title>Whole genome shotgun sequence of Meiothermus hypogaeus NBRC 106114.</title>
        <authorList>
            <person name="Hosoyama A."/>
            <person name="Uohara A."/>
            <person name="Ohji S."/>
            <person name="Ichikawa N."/>
        </authorList>
    </citation>
    <scope>NUCLEOTIDE SEQUENCE [LARGE SCALE GENOMIC DNA]</scope>
    <source>
        <strain evidence="8 9">NBRC 106114</strain>
    </source>
</reference>
<feature type="transmembrane region" description="Helical" evidence="6">
    <location>
        <begin position="175"/>
        <end position="196"/>
    </location>
</feature>
<dbReference type="AlphaFoldDB" id="A0A511R8M9"/>
<evidence type="ECO:0000256" key="4">
    <source>
        <dbReference type="ARBA" id="ARBA00022989"/>
    </source>
</evidence>
<evidence type="ECO:0000256" key="3">
    <source>
        <dbReference type="ARBA" id="ARBA00022692"/>
    </source>
</evidence>
<comment type="caution">
    <text evidence="8">The sequence shown here is derived from an EMBL/GenBank/DDBJ whole genome shotgun (WGS) entry which is preliminary data.</text>
</comment>
<feature type="transmembrane region" description="Helical" evidence="6">
    <location>
        <begin position="93"/>
        <end position="113"/>
    </location>
</feature>
<evidence type="ECO:0000259" key="7">
    <source>
        <dbReference type="Pfam" id="PF00892"/>
    </source>
</evidence>
<evidence type="ECO:0000313" key="8">
    <source>
        <dbReference type="EMBL" id="GEM85252.1"/>
    </source>
</evidence>
<dbReference type="SUPFAM" id="SSF103481">
    <property type="entry name" value="Multidrug resistance efflux transporter EmrE"/>
    <property type="match status" value="2"/>
</dbReference>
<dbReference type="InterPro" id="IPR037185">
    <property type="entry name" value="EmrE-like"/>
</dbReference>
<evidence type="ECO:0000313" key="9">
    <source>
        <dbReference type="Proteomes" id="UP000321197"/>
    </source>
</evidence>
<organism evidence="8 9">
    <name type="scientific">Meiothermus hypogaeus NBRC 106114</name>
    <dbReference type="NCBI Taxonomy" id="1227553"/>
    <lineage>
        <taxon>Bacteria</taxon>
        <taxon>Thermotogati</taxon>
        <taxon>Deinococcota</taxon>
        <taxon>Deinococci</taxon>
        <taxon>Thermales</taxon>
        <taxon>Thermaceae</taxon>
        <taxon>Meiothermus</taxon>
    </lineage>
</organism>
<evidence type="ECO:0000256" key="5">
    <source>
        <dbReference type="ARBA" id="ARBA00023136"/>
    </source>
</evidence>
<dbReference type="EMBL" id="BJXL01000203">
    <property type="protein sequence ID" value="GEM85252.1"/>
    <property type="molecule type" value="Genomic_DNA"/>
</dbReference>
<accession>A0A511R8M9</accession>
<feature type="domain" description="EamA" evidence="7">
    <location>
        <begin position="150"/>
        <end position="281"/>
    </location>
</feature>
<feature type="transmembrane region" description="Helical" evidence="6">
    <location>
        <begin position="67"/>
        <end position="87"/>
    </location>
</feature>
<keyword evidence="5 6" id="KW-0472">Membrane</keyword>
<evidence type="ECO:0000256" key="2">
    <source>
        <dbReference type="ARBA" id="ARBA00007362"/>
    </source>
</evidence>
<dbReference type="PANTHER" id="PTHR32322:SF2">
    <property type="entry name" value="EAMA DOMAIN-CONTAINING PROTEIN"/>
    <property type="match status" value="1"/>
</dbReference>
<gene>
    <name evidence="8" type="ORF">MHY01S_34180</name>
</gene>
<dbReference type="GO" id="GO:0016020">
    <property type="term" value="C:membrane"/>
    <property type="evidence" value="ECO:0007669"/>
    <property type="project" value="UniProtKB-SubCell"/>
</dbReference>
<feature type="domain" description="EamA" evidence="7">
    <location>
        <begin position="8"/>
        <end position="136"/>
    </location>
</feature>
<comment type="subcellular location">
    <subcellularLocation>
        <location evidence="1">Membrane</location>
        <topology evidence="1">Multi-pass membrane protein</topology>
    </subcellularLocation>
</comment>
<dbReference type="Pfam" id="PF00892">
    <property type="entry name" value="EamA"/>
    <property type="match status" value="2"/>
</dbReference>
<feature type="transmembrane region" description="Helical" evidence="6">
    <location>
        <begin position="147"/>
        <end position="168"/>
    </location>
</feature>
<dbReference type="PANTHER" id="PTHR32322">
    <property type="entry name" value="INNER MEMBRANE TRANSPORTER"/>
    <property type="match status" value="1"/>
</dbReference>
<feature type="transmembrane region" description="Helical" evidence="6">
    <location>
        <begin position="264"/>
        <end position="285"/>
    </location>
</feature>
<dbReference type="InterPro" id="IPR000620">
    <property type="entry name" value="EamA_dom"/>
</dbReference>
<keyword evidence="4 6" id="KW-1133">Transmembrane helix</keyword>
<dbReference type="OrthoDB" id="158029at2"/>
<keyword evidence="3 6" id="KW-0812">Transmembrane</keyword>
<dbReference type="InterPro" id="IPR050638">
    <property type="entry name" value="AA-Vitamin_Transporters"/>
</dbReference>
<feature type="transmembrane region" description="Helical" evidence="6">
    <location>
        <begin position="239"/>
        <end position="258"/>
    </location>
</feature>
<protein>
    <submittedName>
        <fullName evidence="8">Membrane protein</fullName>
    </submittedName>
</protein>
<feature type="transmembrane region" description="Helical" evidence="6">
    <location>
        <begin position="122"/>
        <end position="141"/>
    </location>
</feature>
<name>A0A511R8M9_9DEIN</name>
<comment type="similarity">
    <text evidence="2">Belongs to the EamA transporter family.</text>
</comment>
<feature type="transmembrane region" description="Helical" evidence="6">
    <location>
        <begin position="208"/>
        <end position="227"/>
    </location>
</feature>
<dbReference type="Proteomes" id="UP000321197">
    <property type="component" value="Unassembled WGS sequence"/>
</dbReference>
<evidence type="ECO:0000256" key="1">
    <source>
        <dbReference type="ARBA" id="ARBA00004141"/>
    </source>
</evidence>
<feature type="transmembrane region" description="Helical" evidence="6">
    <location>
        <begin position="39"/>
        <end position="55"/>
    </location>
</feature>
<proteinExistence type="inferred from homology"/>
<sequence>MKPADLAILFLLAAIWAASFLLARVVTPVLGTFPQVEGRLLLAGLILLVYLRWIRGRLEFSARWFEYLVLGATNAAIPFTLIAFSVLHINASMATILNALAPLFSALIAALWLRERFTLGQVLGLQLGVVGVGILVGWSPVALSPMVLLAIGAGILAALCFGFSTVFARRYSKGAPLATVTGQMLFGAVLLAAPAMATLPPAPPSPGILGMFLLLALVATALGNLLFFHLINSAGPTQAGSVGFLIPAFGLLWGYVFLGEPITWSLFAGMVLILLSVALVNRVFIRSATFR</sequence>